<evidence type="ECO:0000256" key="14">
    <source>
        <dbReference type="ARBA" id="ARBA00032505"/>
    </source>
</evidence>
<keyword evidence="9 17" id="KW-0802">TPR repeat</keyword>
<evidence type="ECO:0000256" key="4">
    <source>
        <dbReference type="ARBA" id="ARBA00018416"/>
    </source>
</evidence>
<name>A0AAV2H0Q9_LYMST</name>
<dbReference type="GO" id="GO:0016560">
    <property type="term" value="P:protein import into peroxisome matrix, docking"/>
    <property type="evidence" value="ECO:0007669"/>
    <property type="project" value="TreeGrafter"/>
</dbReference>
<evidence type="ECO:0000256" key="13">
    <source>
        <dbReference type="ARBA" id="ARBA00030232"/>
    </source>
</evidence>
<keyword evidence="8" id="KW-0677">Repeat</keyword>
<dbReference type="EMBL" id="CAXITT010000014">
    <property type="protein sequence ID" value="CAL1527250.1"/>
    <property type="molecule type" value="Genomic_DNA"/>
</dbReference>
<evidence type="ECO:0000256" key="3">
    <source>
        <dbReference type="ARBA" id="ARBA00005348"/>
    </source>
</evidence>
<evidence type="ECO:0000256" key="5">
    <source>
        <dbReference type="ARBA" id="ARBA00022448"/>
    </source>
</evidence>
<keyword evidence="12" id="KW-0576">Peroxisome</keyword>
<evidence type="ECO:0000313" key="19">
    <source>
        <dbReference type="Proteomes" id="UP001497497"/>
    </source>
</evidence>
<dbReference type="GO" id="GO:0005829">
    <property type="term" value="C:cytosol"/>
    <property type="evidence" value="ECO:0007669"/>
    <property type="project" value="UniProtKB-SubCell"/>
</dbReference>
<evidence type="ECO:0000256" key="12">
    <source>
        <dbReference type="ARBA" id="ARBA00023140"/>
    </source>
</evidence>
<gene>
    <name evidence="18" type="ORF">GSLYS_00001427001</name>
</gene>
<evidence type="ECO:0000256" key="9">
    <source>
        <dbReference type="ARBA" id="ARBA00022803"/>
    </source>
</evidence>
<keyword evidence="11" id="KW-0653">Protein transport</keyword>
<proteinExistence type="inferred from homology"/>
<evidence type="ECO:0000313" key="18">
    <source>
        <dbReference type="EMBL" id="CAL1527250.1"/>
    </source>
</evidence>
<evidence type="ECO:0000256" key="10">
    <source>
        <dbReference type="ARBA" id="ARBA00022843"/>
    </source>
</evidence>
<feature type="repeat" description="TPR" evidence="17">
    <location>
        <begin position="176"/>
        <end position="209"/>
    </location>
</feature>
<dbReference type="GO" id="GO:0005052">
    <property type="term" value="F:peroxisome matrix targeting signal-1 binding"/>
    <property type="evidence" value="ECO:0007669"/>
    <property type="project" value="TreeGrafter"/>
</dbReference>
<dbReference type="PROSITE" id="PS50005">
    <property type="entry name" value="TPR"/>
    <property type="match status" value="3"/>
</dbReference>
<dbReference type="AlphaFoldDB" id="A0AAV2H0Q9"/>
<sequence>MNDEGHSWLTEYESSTAFKDYVFDQENHLLDHENPFEEGKKKLEGGDIPNAVLLFEAAVQKDPTHVEAWQYLGTTQADNEQEVAAIAALRKCLELNPDNLSAWMAIAVSYTNESFGSHACHALKSWLAHNPGYSSLVTEMSPPPSELTFMSSSEHEKVRELYLSAARLSAETQIDPDVQCGLGILFNLSGEYQKAVECFGLALQVRPRDALLWNKYGATLANGNRSEEAVEAYRRALELAPGFIRSRYNLGIACINLQAYREAVEHFVTALNMQRESRGPQGQTSAMSENIWSTMRMALSLLGRTDLYSACDERDLDRLKDI</sequence>
<feature type="repeat" description="TPR" evidence="17">
    <location>
        <begin position="210"/>
        <end position="243"/>
    </location>
</feature>
<keyword evidence="7" id="KW-1017">Isopeptide bond</keyword>
<dbReference type="PANTHER" id="PTHR10130">
    <property type="entry name" value="PEROXISOMAL TARGETING SIGNAL 1 RECEPTOR PEX5"/>
    <property type="match status" value="1"/>
</dbReference>
<evidence type="ECO:0000256" key="1">
    <source>
        <dbReference type="ARBA" id="ARBA00004253"/>
    </source>
</evidence>
<dbReference type="InterPro" id="IPR024111">
    <property type="entry name" value="PEX5/PEX5L"/>
</dbReference>
<keyword evidence="6" id="KW-0963">Cytoplasm</keyword>
<comment type="function">
    <text evidence="16">Receptor that mediates peroxisomal import of proteins containing a C-terminal PTS1-type tripeptide peroxisomal targeting signal (SKL-type). Binds to cargo proteins containing a PTS1 peroxisomal targeting signal in the cytosol, and translocates them into the peroxisome matrix by passing through the PEX13-PEX14 docking complex along with cargo proteins. PEX5 receptor is then retrotranslocated into the cytosol, leading to release of bound cargo in the peroxisome matrix, and reset for a subsequent peroxisome import cycle.</text>
</comment>
<feature type="repeat" description="TPR" evidence="17">
    <location>
        <begin position="66"/>
        <end position="99"/>
    </location>
</feature>
<keyword evidence="5" id="KW-0813">Transport</keyword>
<keyword evidence="10" id="KW-0832">Ubl conjugation</keyword>
<dbReference type="GO" id="GO:0005782">
    <property type="term" value="C:peroxisomal matrix"/>
    <property type="evidence" value="ECO:0007669"/>
    <property type="project" value="UniProtKB-SubCell"/>
</dbReference>
<evidence type="ECO:0000256" key="17">
    <source>
        <dbReference type="PROSITE-ProRule" id="PRU00339"/>
    </source>
</evidence>
<comment type="function">
    <text evidence="15">In addition to promoting peroxisomal translocation of proteins containing a PTS1 peroxisomal targeting signal, mediates peroxisomal import of proteins containing a C-terminal PTS2-type peroxisomal targeting signal via its interaction with PEX7. Interaction with PEX7 only takes place when PEX7 is associated with cargo proteins containing a PTS2 peroxisomal targeting signal. PEX7 along with PTS2-containing cargo proteins are then translocated through the PEX13-PEX14 docking complex together with PEX5.</text>
</comment>
<dbReference type="FunFam" id="1.25.40.10:FF:000034">
    <property type="entry name" value="Peroxisomal biogenesis factor 5 isoform 1"/>
    <property type="match status" value="1"/>
</dbReference>
<evidence type="ECO:0000256" key="8">
    <source>
        <dbReference type="ARBA" id="ARBA00022737"/>
    </source>
</evidence>
<evidence type="ECO:0000256" key="6">
    <source>
        <dbReference type="ARBA" id="ARBA00022490"/>
    </source>
</evidence>
<dbReference type="Proteomes" id="UP001497497">
    <property type="component" value="Unassembled WGS sequence"/>
</dbReference>
<organism evidence="18 19">
    <name type="scientific">Lymnaea stagnalis</name>
    <name type="common">Great pond snail</name>
    <name type="synonym">Helix stagnalis</name>
    <dbReference type="NCBI Taxonomy" id="6523"/>
    <lineage>
        <taxon>Eukaryota</taxon>
        <taxon>Metazoa</taxon>
        <taxon>Spiralia</taxon>
        <taxon>Lophotrochozoa</taxon>
        <taxon>Mollusca</taxon>
        <taxon>Gastropoda</taxon>
        <taxon>Heterobranchia</taxon>
        <taxon>Euthyneura</taxon>
        <taxon>Panpulmonata</taxon>
        <taxon>Hygrophila</taxon>
        <taxon>Lymnaeoidea</taxon>
        <taxon>Lymnaeidae</taxon>
        <taxon>Lymnaea</taxon>
    </lineage>
</organism>
<reference evidence="18 19" key="1">
    <citation type="submission" date="2024-04" db="EMBL/GenBank/DDBJ databases">
        <authorList>
            <consortium name="Genoscope - CEA"/>
            <person name="William W."/>
        </authorList>
    </citation>
    <scope>NUCLEOTIDE SEQUENCE [LARGE SCALE GENOMIC DNA]</scope>
</reference>
<dbReference type="Gene3D" id="1.25.40.10">
    <property type="entry name" value="Tetratricopeptide repeat domain"/>
    <property type="match status" value="1"/>
</dbReference>
<evidence type="ECO:0000256" key="15">
    <source>
        <dbReference type="ARBA" id="ARBA00046072"/>
    </source>
</evidence>
<evidence type="ECO:0000256" key="11">
    <source>
        <dbReference type="ARBA" id="ARBA00022927"/>
    </source>
</evidence>
<evidence type="ECO:0000256" key="2">
    <source>
        <dbReference type="ARBA" id="ARBA00004514"/>
    </source>
</evidence>
<comment type="similarity">
    <text evidence="3">Belongs to the peroxisomal targeting signal receptor family.</text>
</comment>
<dbReference type="Pfam" id="PF13432">
    <property type="entry name" value="TPR_16"/>
    <property type="match status" value="2"/>
</dbReference>
<evidence type="ECO:0000256" key="16">
    <source>
        <dbReference type="ARBA" id="ARBA00046106"/>
    </source>
</evidence>
<comment type="caution">
    <text evidence="18">The sequence shown here is derived from an EMBL/GenBank/DDBJ whole genome shotgun (WGS) entry which is preliminary data.</text>
</comment>
<dbReference type="Pfam" id="PF13181">
    <property type="entry name" value="TPR_8"/>
    <property type="match status" value="1"/>
</dbReference>
<dbReference type="SUPFAM" id="SSF48452">
    <property type="entry name" value="TPR-like"/>
    <property type="match status" value="1"/>
</dbReference>
<dbReference type="InterPro" id="IPR011990">
    <property type="entry name" value="TPR-like_helical_dom_sf"/>
</dbReference>
<dbReference type="InterPro" id="IPR019734">
    <property type="entry name" value="TPR_rpt"/>
</dbReference>
<protein>
    <recommendedName>
        <fullName evidence="4">Peroxisomal targeting signal 1 receptor</fullName>
    </recommendedName>
    <alternativeName>
        <fullName evidence="13">PTS1-BP</fullName>
    </alternativeName>
    <alternativeName>
        <fullName evidence="14">Peroxin-5</fullName>
    </alternativeName>
</protein>
<dbReference type="SMART" id="SM00028">
    <property type="entry name" value="TPR"/>
    <property type="match status" value="4"/>
</dbReference>
<accession>A0AAV2H0Q9</accession>
<evidence type="ECO:0000256" key="7">
    <source>
        <dbReference type="ARBA" id="ARBA00022499"/>
    </source>
</evidence>
<dbReference type="PANTHER" id="PTHR10130:SF0">
    <property type="entry name" value="GH08708P"/>
    <property type="match status" value="1"/>
</dbReference>
<keyword evidence="19" id="KW-1185">Reference proteome</keyword>
<dbReference type="GO" id="GO:0005778">
    <property type="term" value="C:peroxisomal membrane"/>
    <property type="evidence" value="ECO:0007669"/>
    <property type="project" value="TreeGrafter"/>
</dbReference>
<comment type="subcellular location">
    <subcellularLocation>
        <location evidence="2">Cytoplasm</location>
        <location evidence="2">Cytosol</location>
    </subcellularLocation>
    <subcellularLocation>
        <location evidence="1">Peroxisome matrix</location>
    </subcellularLocation>
</comment>